<dbReference type="GeneID" id="25735610"/>
<feature type="transmembrane region" description="Helical" evidence="1">
    <location>
        <begin position="91"/>
        <end position="117"/>
    </location>
</feature>
<dbReference type="AlphaFoldDB" id="A0A0D2MRK9"/>
<dbReference type="KEGG" id="mng:MNEG_2732"/>
<keyword evidence="1" id="KW-0812">Transmembrane</keyword>
<sequence length="126" mass="13627">MAVNVVVDNSIRAVPLVGGWVAPKVTGGNTRNLKLLRRHMEQYKGLAPAAVAPPPSYRAPPQVEHQLQKAWGLWGLTRHPLRAVFWLVRRLPLVGLLACVVLAPMAAGLGLAGLVVYTSLKWIGVV</sequence>
<proteinExistence type="predicted"/>
<dbReference type="RefSeq" id="XP_013904249.1">
    <property type="nucleotide sequence ID" value="XM_014048795.1"/>
</dbReference>
<organism evidence="2 3">
    <name type="scientific">Monoraphidium neglectum</name>
    <dbReference type="NCBI Taxonomy" id="145388"/>
    <lineage>
        <taxon>Eukaryota</taxon>
        <taxon>Viridiplantae</taxon>
        <taxon>Chlorophyta</taxon>
        <taxon>core chlorophytes</taxon>
        <taxon>Chlorophyceae</taxon>
        <taxon>CS clade</taxon>
        <taxon>Sphaeropleales</taxon>
        <taxon>Selenastraceae</taxon>
        <taxon>Monoraphidium</taxon>
    </lineage>
</organism>
<keyword evidence="1" id="KW-1133">Transmembrane helix</keyword>
<reference evidence="2 3" key="1">
    <citation type="journal article" date="2013" name="BMC Genomics">
        <title>Reconstruction of the lipid metabolism for the microalga Monoraphidium neglectum from its genome sequence reveals characteristics suitable for biofuel production.</title>
        <authorList>
            <person name="Bogen C."/>
            <person name="Al-Dilaimi A."/>
            <person name="Albersmeier A."/>
            <person name="Wichmann J."/>
            <person name="Grundmann M."/>
            <person name="Rupp O."/>
            <person name="Lauersen K.J."/>
            <person name="Blifernez-Klassen O."/>
            <person name="Kalinowski J."/>
            <person name="Goesmann A."/>
            <person name="Mussgnug J.H."/>
            <person name="Kruse O."/>
        </authorList>
    </citation>
    <scope>NUCLEOTIDE SEQUENCE [LARGE SCALE GENOMIC DNA]</scope>
    <source>
        <strain evidence="2 3">SAG 48.87</strain>
    </source>
</reference>
<protein>
    <submittedName>
        <fullName evidence="2">Uncharacterized protein</fullName>
    </submittedName>
</protein>
<evidence type="ECO:0000313" key="3">
    <source>
        <dbReference type="Proteomes" id="UP000054498"/>
    </source>
</evidence>
<keyword evidence="3" id="KW-1185">Reference proteome</keyword>
<dbReference type="EMBL" id="KK100538">
    <property type="protein sequence ID" value="KIZ05230.1"/>
    <property type="molecule type" value="Genomic_DNA"/>
</dbReference>
<name>A0A0D2MRK9_9CHLO</name>
<keyword evidence="1" id="KW-0472">Membrane</keyword>
<gene>
    <name evidence="2" type="ORF">MNEG_2732</name>
</gene>
<accession>A0A0D2MRK9</accession>
<dbReference type="Proteomes" id="UP000054498">
    <property type="component" value="Unassembled WGS sequence"/>
</dbReference>
<evidence type="ECO:0000313" key="2">
    <source>
        <dbReference type="EMBL" id="KIZ05230.1"/>
    </source>
</evidence>
<evidence type="ECO:0000256" key="1">
    <source>
        <dbReference type="SAM" id="Phobius"/>
    </source>
</evidence>
<dbReference type="OrthoDB" id="10652436at2759"/>